<proteinExistence type="predicted"/>
<evidence type="ECO:0000313" key="2">
    <source>
        <dbReference type="Proteomes" id="UP000001075"/>
    </source>
</evidence>
<sequence length="57" mass="6524">MCHYYTTTLKNSKGSFYSACPNRSLYHWMDTFPSLSQGDPWGSHLPALMETEIFTSS</sequence>
<dbReference type="Proteomes" id="UP000001075">
    <property type="component" value="Unassembled WGS sequence"/>
</dbReference>
<evidence type="ECO:0000313" key="1">
    <source>
        <dbReference type="EMBL" id="EGW05857.1"/>
    </source>
</evidence>
<gene>
    <name evidence="1" type="ORF">I79_020041</name>
</gene>
<reference evidence="2" key="1">
    <citation type="journal article" date="2011" name="Nat. Biotechnol.">
        <title>The genomic sequence of the Chinese hamster ovary (CHO)-K1 cell line.</title>
        <authorList>
            <person name="Xu X."/>
            <person name="Nagarajan H."/>
            <person name="Lewis N.E."/>
            <person name="Pan S."/>
            <person name="Cai Z."/>
            <person name="Liu X."/>
            <person name="Chen W."/>
            <person name="Xie M."/>
            <person name="Wang W."/>
            <person name="Hammond S."/>
            <person name="Andersen M.R."/>
            <person name="Neff N."/>
            <person name="Passarelli B."/>
            <person name="Koh W."/>
            <person name="Fan H.C."/>
            <person name="Wang J."/>
            <person name="Gui Y."/>
            <person name="Lee K.H."/>
            <person name="Betenbaugh M.J."/>
            <person name="Quake S.R."/>
            <person name="Famili I."/>
            <person name="Palsson B.O."/>
            <person name="Wang J."/>
        </authorList>
    </citation>
    <scope>NUCLEOTIDE SEQUENCE [LARGE SCALE GENOMIC DNA]</scope>
    <source>
        <strain evidence="2">CHO K1 cell line</strain>
    </source>
</reference>
<organism evidence="1 2">
    <name type="scientific">Cricetulus griseus</name>
    <name type="common">Chinese hamster</name>
    <name type="synonym">Cricetulus barabensis griseus</name>
    <dbReference type="NCBI Taxonomy" id="10029"/>
    <lineage>
        <taxon>Eukaryota</taxon>
        <taxon>Metazoa</taxon>
        <taxon>Chordata</taxon>
        <taxon>Craniata</taxon>
        <taxon>Vertebrata</taxon>
        <taxon>Euteleostomi</taxon>
        <taxon>Mammalia</taxon>
        <taxon>Eutheria</taxon>
        <taxon>Euarchontoglires</taxon>
        <taxon>Glires</taxon>
        <taxon>Rodentia</taxon>
        <taxon>Myomorpha</taxon>
        <taxon>Muroidea</taxon>
        <taxon>Cricetidae</taxon>
        <taxon>Cricetinae</taxon>
        <taxon>Cricetulus</taxon>
    </lineage>
</organism>
<dbReference type="EMBL" id="JH001555">
    <property type="protein sequence ID" value="EGW05857.1"/>
    <property type="molecule type" value="Genomic_DNA"/>
</dbReference>
<accession>G3I908</accession>
<dbReference type="InParanoid" id="G3I908"/>
<protein>
    <submittedName>
        <fullName evidence="1">Uncharacterized protein</fullName>
    </submittedName>
</protein>
<dbReference type="AlphaFoldDB" id="G3I908"/>
<name>G3I908_CRIGR</name>